<dbReference type="Proteomes" id="UP001596492">
    <property type="component" value="Unassembled WGS sequence"/>
</dbReference>
<proteinExistence type="predicted"/>
<dbReference type="InterPro" id="IPR000866">
    <property type="entry name" value="AhpC/TSA"/>
</dbReference>
<dbReference type="PANTHER" id="PTHR43640:SF1">
    <property type="entry name" value="THIOREDOXIN-DEPENDENT PEROXIREDOXIN"/>
    <property type="match status" value="1"/>
</dbReference>
<dbReference type="SUPFAM" id="SSF52833">
    <property type="entry name" value="Thioredoxin-like"/>
    <property type="match status" value="1"/>
</dbReference>
<feature type="domain" description="Thioredoxin" evidence="2">
    <location>
        <begin position="22"/>
        <end position="172"/>
    </location>
</feature>
<organism evidence="3 4">
    <name type="scientific">Hirschia litorea</name>
    <dbReference type="NCBI Taxonomy" id="1199156"/>
    <lineage>
        <taxon>Bacteria</taxon>
        <taxon>Pseudomonadati</taxon>
        <taxon>Pseudomonadota</taxon>
        <taxon>Alphaproteobacteria</taxon>
        <taxon>Hyphomonadales</taxon>
        <taxon>Hyphomonadaceae</taxon>
        <taxon>Hirschia</taxon>
    </lineage>
</organism>
<evidence type="ECO:0000313" key="4">
    <source>
        <dbReference type="Proteomes" id="UP001596492"/>
    </source>
</evidence>
<dbReference type="Pfam" id="PF00578">
    <property type="entry name" value="AhpC-TSA"/>
    <property type="match status" value="1"/>
</dbReference>
<name>A0ABW2IM21_9PROT</name>
<gene>
    <name evidence="3" type="ORF">ACFQS8_11230</name>
</gene>
<evidence type="ECO:0000259" key="2">
    <source>
        <dbReference type="PROSITE" id="PS51352"/>
    </source>
</evidence>
<dbReference type="InterPro" id="IPR036249">
    <property type="entry name" value="Thioredoxin-like_sf"/>
</dbReference>
<comment type="caution">
    <text evidence="3">The sequence shown here is derived from an EMBL/GenBank/DDBJ whole genome shotgun (WGS) entry which is preliminary data.</text>
</comment>
<protein>
    <submittedName>
        <fullName evidence="3">Redoxin domain-containing protein</fullName>
    </submittedName>
</protein>
<reference evidence="4" key="1">
    <citation type="journal article" date="2019" name="Int. J. Syst. Evol. Microbiol.">
        <title>The Global Catalogue of Microorganisms (GCM) 10K type strain sequencing project: providing services to taxonomists for standard genome sequencing and annotation.</title>
        <authorList>
            <consortium name="The Broad Institute Genomics Platform"/>
            <consortium name="The Broad Institute Genome Sequencing Center for Infectious Disease"/>
            <person name="Wu L."/>
            <person name="Ma J."/>
        </authorList>
    </citation>
    <scope>NUCLEOTIDE SEQUENCE [LARGE SCALE GENOMIC DNA]</scope>
    <source>
        <strain evidence="4">CCUG 51308</strain>
    </source>
</reference>
<dbReference type="InterPro" id="IPR013766">
    <property type="entry name" value="Thioredoxin_domain"/>
</dbReference>
<sequence length="197" mass="20947">MKSLFVASVLSFALALPALAAPRLGEEVPDFEAVSTHGETVKLSDIEGLVVLEWTNDGCPFVQKHYDSGNMQATQKTLTEGGAKWITIISSAPGKQGYVDADEANSIASDHGAMPDYTILDPTGEIGKLYKAQTTPHMFVIDDGILEYAGAIDSIPSGNPADIERAENYVLSAFADISAGKEVQTASSKPYGCNVKY</sequence>
<evidence type="ECO:0000313" key="3">
    <source>
        <dbReference type="EMBL" id="MFC7292191.1"/>
    </source>
</evidence>
<dbReference type="Gene3D" id="3.40.30.10">
    <property type="entry name" value="Glutaredoxin"/>
    <property type="match status" value="1"/>
</dbReference>
<evidence type="ECO:0000256" key="1">
    <source>
        <dbReference type="SAM" id="SignalP"/>
    </source>
</evidence>
<dbReference type="RefSeq" id="WP_382167428.1">
    <property type="nucleotide sequence ID" value="NZ_JBHTBR010000005.1"/>
</dbReference>
<keyword evidence="4" id="KW-1185">Reference proteome</keyword>
<keyword evidence="1" id="KW-0732">Signal</keyword>
<dbReference type="EMBL" id="JBHTBR010000005">
    <property type="protein sequence ID" value="MFC7292191.1"/>
    <property type="molecule type" value="Genomic_DNA"/>
</dbReference>
<feature type="signal peptide" evidence="1">
    <location>
        <begin position="1"/>
        <end position="20"/>
    </location>
</feature>
<dbReference type="PROSITE" id="PS51352">
    <property type="entry name" value="THIOREDOXIN_2"/>
    <property type="match status" value="1"/>
</dbReference>
<feature type="chain" id="PRO_5046596759" evidence="1">
    <location>
        <begin position="21"/>
        <end position="197"/>
    </location>
</feature>
<accession>A0ABW2IM21</accession>
<dbReference type="InterPro" id="IPR047262">
    <property type="entry name" value="PRX-like1"/>
</dbReference>
<dbReference type="PANTHER" id="PTHR43640">
    <property type="entry name" value="OS07G0260300 PROTEIN"/>
    <property type="match status" value="1"/>
</dbReference>